<reference evidence="2 3" key="1">
    <citation type="submission" date="2023-12" db="EMBL/GenBank/DDBJ databases">
        <title>Whole-genome sequencing of halo(alkali)philic microorganisms from hypersaline lakes.</title>
        <authorList>
            <person name="Sorokin D.Y."/>
            <person name="Merkel A.Y."/>
            <person name="Messina E."/>
            <person name="Yakimov M."/>
        </authorList>
    </citation>
    <scope>NUCLEOTIDE SEQUENCE [LARGE SCALE GENOMIC DNA]</scope>
    <source>
        <strain evidence="2 3">AB-CW1</strain>
    </source>
</reference>
<accession>A0AAP6MJC9</accession>
<dbReference type="EMBL" id="JAYGII010000002">
    <property type="protein sequence ID" value="MEA5444479.1"/>
    <property type="molecule type" value="Genomic_DNA"/>
</dbReference>
<dbReference type="Proteomes" id="UP001302316">
    <property type="component" value="Unassembled WGS sequence"/>
</dbReference>
<proteinExistence type="predicted"/>
<protein>
    <submittedName>
        <fullName evidence="2">Lipopolysaccharide kinase InaA family protein</fullName>
    </submittedName>
</protein>
<dbReference type="Pfam" id="PF00069">
    <property type="entry name" value="Pkinase"/>
    <property type="match status" value="1"/>
</dbReference>
<dbReference type="InterPro" id="IPR052396">
    <property type="entry name" value="Meiotic_Drive_Suppr_Kinase"/>
</dbReference>
<comment type="caution">
    <text evidence="2">The sequence shown here is derived from an EMBL/GenBank/DDBJ whole genome shotgun (WGS) entry which is preliminary data.</text>
</comment>
<dbReference type="InterPro" id="IPR000719">
    <property type="entry name" value="Prot_kinase_dom"/>
</dbReference>
<keyword evidence="3" id="KW-1185">Reference proteome</keyword>
<dbReference type="PANTHER" id="PTHR37171">
    <property type="entry name" value="SERINE/THREONINE-PROTEIN KINASE YRZF-RELATED"/>
    <property type="match status" value="1"/>
</dbReference>
<keyword evidence="2" id="KW-0418">Kinase</keyword>
<dbReference type="Gene3D" id="1.10.510.10">
    <property type="entry name" value="Transferase(Phosphotransferase) domain 1"/>
    <property type="match status" value="1"/>
</dbReference>
<evidence type="ECO:0000313" key="2">
    <source>
        <dbReference type="EMBL" id="MEA5444479.1"/>
    </source>
</evidence>
<name>A0AAP6MJC9_9GAMM</name>
<sequence>MRPTALTESEQGELLSWTQAAIESGQHKLSRGYQGQVLLYQDGDRALVIKAPPRSLYRWLSIRMLRREARVYEQLEGIEGIPRCLGLLGGRFLVLEYIPGDSLRHAQIPDPADFFQRLLRIIRRMHAAGVGHADLKRKDNILVDEQGRPWVIDFGVATLRRRGWRPINRFLFNTARRFDLNAWVKHKYRRRLDQVDERDRRYLHYTWMERWGRRIKQFWRKLTGPRIRERDRR</sequence>
<dbReference type="GO" id="GO:0004672">
    <property type="term" value="F:protein kinase activity"/>
    <property type="evidence" value="ECO:0007669"/>
    <property type="project" value="InterPro"/>
</dbReference>
<dbReference type="RefSeq" id="WP_346049721.1">
    <property type="nucleotide sequence ID" value="NZ_JAYGII010000002.1"/>
</dbReference>
<gene>
    <name evidence="2" type="ORF">VCB98_01425</name>
</gene>
<dbReference type="GO" id="GO:0005524">
    <property type="term" value="F:ATP binding"/>
    <property type="evidence" value="ECO:0007669"/>
    <property type="project" value="InterPro"/>
</dbReference>
<dbReference type="PANTHER" id="PTHR37171:SF1">
    <property type="entry name" value="SERINE_THREONINE-PROTEIN KINASE YRZF-RELATED"/>
    <property type="match status" value="1"/>
</dbReference>
<keyword evidence="2" id="KW-0808">Transferase</keyword>
<evidence type="ECO:0000313" key="3">
    <source>
        <dbReference type="Proteomes" id="UP001302316"/>
    </source>
</evidence>
<dbReference type="AlphaFoldDB" id="A0AAP6MJC9"/>
<dbReference type="SUPFAM" id="SSF56112">
    <property type="entry name" value="Protein kinase-like (PK-like)"/>
    <property type="match status" value="1"/>
</dbReference>
<organism evidence="2 3">
    <name type="scientific">Natronospira elongata</name>
    <dbReference type="NCBI Taxonomy" id="3110268"/>
    <lineage>
        <taxon>Bacteria</taxon>
        <taxon>Pseudomonadati</taxon>
        <taxon>Pseudomonadota</taxon>
        <taxon>Gammaproteobacteria</taxon>
        <taxon>Natronospirales</taxon>
        <taxon>Natronospiraceae</taxon>
        <taxon>Natronospira</taxon>
    </lineage>
</organism>
<evidence type="ECO:0000259" key="1">
    <source>
        <dbReference type="Pfam" id="PF00069"/>
    </source>
</evidence>
<feature type="domain" description="Protein kinase" evidence="1">
    <location>
        <begin position="27"/>
        <end position="160"/>
    </location>
</feature>
<dbReference type="InterPro" id="IPR011009">
    <property type="entry name" value="Kinase-like_dom_sf"/>
</dbReference>